<dbReference type="InterPro" id="IPR054470">
    <property type="entry name" value="FIMAH_dom"/>
</dbReference>
<dbReference type="CDD" id="cd13861">
    <property type="entry name" value="CuRO_1_CumA_like"/>
    <property type="match status" value="1"/>
</dbReference>
<dbReference type="GO" id="GO:0005507">
    <property type="term" value="F:copper ion binding"/>
    <property type="evidence" value="ECO:0007669"/>
    <property type="project" value="InterPro"/>
</dbReference>
<reference evidence="8 9" key="1">
    <citation type="submission" date="2019-10" db="EMBL/GenBank/DDBJ databases">
        <title>Gracilibacillus salitolerans sp. nov., a moderate halophile isolated from a saline soil in northwest China.</title>
        <authorList>
            <person name="Gan L."/>
        </authorList>
    </citation>
    <scope>NUCLEOTIDE SEQUENCE [LARGE SCALE GENOMIC DNA]</scope>
    <source>
        <strain evidence="8 9">TP2-8</strain>
    </source>
</reference>
<dbReference type="InterPro" id="IPR001117">
    <property type="entry name" value="Cu-oxidase_2nd"/>
</dbReference>
<proteinExistence type="predicted"/>
<dbReference type="GO" id="GO:0016491">
    <property type="term" value="F:oxidoreductase activity"/>
    <property type="evidence" value="ECO:0007669"/>
    <property type="project" value="UniProtKB-KW"/>
</dbReference>
<dbReference type="AlphaFoldDB" id="A0A6N7QYD9"/>
<keyword evidence="1" id="KW-0479">Metal-binding</keyword>
<organism evidence="8 9">
    <name type="scientific">Gracilibacillus thailandensis</name>
    <dbReference type="NCBI Taxonomy" id="563735"/>
    <lineage>
        <taxon>Bacteria</taxon>
        <taxon>Bacillati</taxon>
        <taxon>Bacillota</taxon>
        <taxon>Bacilli</taxon>
        <taxon>Bacillales</taxon>
        <taxon>Bacillaceae</taxon>
        <taxon>Gracilibacillus</taxon>
    </lineage>
</organism>
<dbReference type="Proteomes" id="UP000435187">
    <property type="component" value="Unassembled WGS sequence"/>
</dbReference>
<evidence type="ECO:0000259" key="4">
    <source>
        <dbReference type="Pfam" id="PF00394"/>
    </source>
</evidence>
<gene>
    <name evidence="8" type="ORF">GH885_12110</name>
</gene>
<dbReference type="PROSITE" id="PS00080">
    <property type="entry name" value="MULTICOPPER_OXIDASE2"/>
    <property type="match status" value="1"/>
</dbReference>
<feature type="domain" description="Plastocyanin-like" evidence="4">
    <location>
        <begin position="284"/>
        <end position="393"/>
    </location>
</feature>
<evidence type="ECO:0000313" key="9">
    <source>
        <dbReference type="Proteomes" id="UP000435187"/>
    </source>
</evidence>
<dbReference type="CDD" id="cd04202">
    <property type="entry name" value="CuRO_D2_2dMcoN_like"/>
    <property type="match status" value="1"/>
</dbReference>
<dbReference type="InterPro" id="IPR002355">
    <property type="entry name" value="Cu_oxidase_Cu_BS"/>
</dbReference>
<evidence type="ECO:0000259" key="7">
    <source>
        <dbReference type="Pfam" id="PF22888"/>
    </source>
</evidence>
<dbReference type="Pfam" id="PF07731">
    <property type="entry name" value="Cu-oxidase_2"/>
    <property type="match status" value="1"/>
</dbReference>
<dbReference type="PANTHER" id="PTHR11709">
    <property type="entry name" value="MULTI-COPPER OXIDASE"/>
    <property type="match status" value="1"/>
</dbReference>
<evidence type="ECO:0000259" key="6">
    <source>
        <dbReference type="Pfam" id="PF07732"/>
    </source>
</evidence>
<dbReference type="InterPro" id="IPR033138">
    <property type="entry name" value="Cu_oxidase_CS"/>
</dbReference>
<dbReference type="InterPro" id="IPR008972">
    <property type="entry name" value="Cupredoxin"/>
</dbReference>
<sequence length="599" mass="68315">MSKRVMLMVDSHLFGWERGFMKKKLVLILTVFLFSVFALSGVNNAQSTEASNEQVKMETKSIDDADYIISSIEDLISLVDHYKDTREIANEKVARILNVHLTSVNIYAENGETEKMAKHLASFQQLLDYYQQEELISENAFGVLKTGAKYLVEGKTVKGFTVAAQEATFTLNGTEREVWTYNGEIPGTEIRVTEDDIIRVHLVNELPAPVTIHWHGVPVPNQMDGVPGVTQNAVQPGETFTYEFIADTPGTYWYHSHQHSAFQVDKGLFGSIIVEEKDAEYDKDYTLIMDDWIGDKELYDKVLGGNYPTVETPVEAWDTFTINGETNDQIEPLDVQDGDLVKLRFINVGNYDYTLRFSGTEFKITHTDGQPINKPETFTNKSLLTSPGQRYDVEFIYDENQDIVIERMADMWLTDNTVIEFESVGSGDNRNQQEQTIKDDSVEPIDILDYGQYKKGKFTDIKQFDKEYRSDLGMKEDGSMTINGSVYPEEYEPIWVNEGDIVKLTLTNDTPLPHPMHLHGHFFEIISRNGEDLEGSPITRDTILVMPDTEYEIAFEADNPGNWMYHCHKLQHAMKGMSTMVRYEDYELPFTPDAGNIIE</sequence>
<dbReference type="InterPro" id="IPR045087">
    <property type="entry name" value="Cu-oxidase_fam"/>
</dbReference>
<evidence type="ECO:0000256" key="1">
    <source>
        <dbReference type="ARBA" id="ARBA00022723"/>
    </source>
</evidence>
<dbReference type="EMBL" id="WJEE01000025">
    <property type="protein sequence ID" value="MRI67078.1"/>
    <property type="molecule type" value="Genomic_DNA"/>
</dbReference>
<feature type="domain" description="FIMAH" evidence="7">
    <location>
        <begin position="72"/>
        <end position="153"/>
    </location>
</feature>
<dbReference type="Pfam" id="PF22888">
    <property type="entry name" value="FIMAH"/>
    <property type="match status" value="1"/>
</dbReference>
<dbReference type="SUPFAM" id="SSF49503">
    <property type="entry name" value="Cupredoxins"/>
    <property type="match status" value="3"/>
</dbReference>
<keyword evidence="3" id="KW-0186">Copper</keyword>
<feature type="domain" description="Plastocyanin-like" evidence="6">
    <location>
        <begin position="165"/>
        <end position="277"/>
    </location>
</feature>
<keyword evidence="9" id="KW-1185">Reference proteome</keyword>
<comment type="caution">
    <text evidence="8">The sequence shown here is derived from an EMBL/GenBank/DDBJ whole genome shotgun (WGS) entry which is preliminary data.</text>
</comment>
<evidence type="ECO:0000256" key="3">
    <source>
        <dbReference type="ARBA" id="ARBA00023008"/>
    </source>
</evidence>
<protein>
    <submittedName>
        <fullName evidence="8">Multicopper oxidase domain-containing protein</fullName>
    </submittedName>
</protein>
<accession>A0A6N7QYD9</accession>
<evidence type="ECO:0000256" key="2">
    <source>
        <dbReference type="ARBA" id="ARBA00023002"/>
    </source>
</evidence>
<dbReference type="Gene3D" id="2.60.40.420">
    <property type="entry name" value="Cupredoxins - blue copper proteins"/>
    <property type="match status" value="2"/>
</dbReference>
<dbReference type="InterPro" id="IPR011707">
    <property type="entry name" value="Cu-oxidase-like_N"/>
</dbReference>
<dbReference type="Pfam" id="PF07732">
    <property type="entry name" value="Cu-oxidase_3"/>
    <property type="match status" value="1"/>
</dbReference>
<name>A0A6N7QYD9_9BACI</name>
<dbReference type="Pfam" id="PF00394">
    <property type="entry name" value="Cu-oxidase"/>
    <property type="match status" value="1"/>
</dbReference>
<evidence type="ECO:0000259" key="5">
    <source>
        <dbReference type="Pfam" id="PF07731"/>
    </source>
</evidence>
<keyword evidence="2" id="KW-0560">Oxidoreductase</keyword>
<feature type="domain" description="Plastocyanin-like" evidence="5">
    <location>
        <begin position="476"/>
        <end position="584"/>
    </location>
</feature>
<dbReference type="PROSITE" id="PS00079">
    <property type="entry name" value="MULTICOPPER_OXIDASE1"/>
    <property type="match status" value="1"/>
</dbReference>
<dbReference type="PANTHER" id="PTHR11709:SF394">
    <property type="entry name" value="FI03373P-RELATED"/>
    <property type="match status" value="1"/>
</dbReference>
<dbReference type="InterPro" id="IPR011706">
    <property type="entry name" value="Cu-oxidase_C"/>
</dbReference>
<evidence type="ECO:0000313" key="8">
    <source>
        <dbReference type="EMBL" id="MRI67078.1"/>
    </source>
</evidence>